<dbReference type="AlphaFoldDB" id="A0A382D9E9"/>
<sequence length="67" mass="7547">MKPSSVKVPSKPESIFPKLHAIPFLAQLVRNHSWAHRFAPHEILSFVEIANLAPAGIFRDPLDTLDF</sequence>
<accession>A0A382D9E9</accession>
<organism evidence="1">
    <name type="scientific">marine metagenome</name>
    <dbReference type="NCBI Taxonomy" id="408172"/>
    <lineage>
        <taxon>unclassified sequences</taxon>
        <taxon>metagenomes</taxon>
        <taxon>ecological metagenomes</taxon>
    </lineage>
</organism>
<gene>
    <name evidence="1" type="ORF">METZ01_LOCUS187914</name>
</gene>
<protein>
    <submittedName>
        <fullName evidence="1">Uncharacterized protein</fullName>
    </submittedName>
</protein>
<dbReference type="EMBL" id="UINC01038277">
    <property type="protein sequence ID" value="SVB35060.1"/>
    <property type="molecule type" value="Genomic_DNA"/>
</dbReference>
<reference evidence="1" key="1">
    <citation type="submission" date="2018-05" db="EMBL/GenBank/DDBJ databases">
        <authorList>
            <person name="Lanie J.A."/>
            <person name="Ng W.-L."/>
            <person name="Kazmierczak K.M."/>
            <person name="Andrzejewski T.M."/>
            <person name="Davidsen T.M."/>
            <person name="Wayne K.J."/>
            <person name="Tettelin H."/>
            <person name="Glass J.I."/>
            <person name="Rusch D."/>
            <person name="Podicherti R."/>
            <person name="Tsui H.-C.T."/>
            <person name="Winkler M.E."/>
        </authorList>
    </citation>
    <scope>NUCLEOTIDE SEQUENCE</scope>
</reference>
<proteinExistence type="predicted"/>
<name>A0A382D9E9_9ZZZZ</name>
<evidence type="ECO:0000313" key="1">
    <source>
        <dbReference type="EMBL" id="SVB35060.1"/>
    </source>
</evidence>